<sequence>MLSDAQWEMVEELLPRRTGRKGRPFSDPRQMLEGILYRLRAGIAWRDLPACFGSWQTVYTWHNRMAKDGTWDVILQRLLTQADTEDLIDWSVSVDSTITRAHQHATNITRVTGGFVELQQPAGRSADHAVGRSRGGLSTKVHALVDGHGMPLTMIVTAGHRGDCPVLIPLSKRLRVPGTVGRPRTRPDELRADRAYASKAVRRYLREHKITATIPEKKDVIAARKRKGSKGGRPPTFDAQSYKGRNVVERFFGNLKQWRGVATRYDKLAVVYRAGVMAIAVMTWLKKLSDTP</sequence>
<dbReference type="GO" id="GO:0004803">
    <property type="term" value="F:transposase activity"/>
    <property type="evidence" value="ECO:0007669"/>
    <property type="project" value="InterPro"/>
</dbReference>
<dbReference type="NCBIfam" id="NF033580">
    <property type="entry name" value="transpos_IS5_3"/>
    <property type="match status" value="1"/>
</dbReference>
<proteinExistence type="predicted"/>
<dbReference type="Pfam" id="PF01609">
    <property type="entry name" value="DDE_Tnp_1"/>
    <property type="match status" value="1"/>
</dbReference>
<dbReference type="InterPro" id="IPR025161">
    <property type="entry name" value="IS402-like_dom"/>
</dbReference>
<accession>A0A7G5FIM3</accession>
<evidence type="ECO:0000313" key="3">
    <source>
        <dbReference type="EMBL" id="QMV86464.1"/>
    </source>
</evidence>
<protein>
    <submittedName>
        <fullName evidence="3">IS5 family transposase</fullName>
    </submittedName>
</protein>
<organism evidence="3 4">
    <name type="scientific">Corynebacterium hindlerae</name>
    <dbReference type="NCBI Taxonomy" id="699041"/>
    <lineage>
        <taxon>Bacteria</taxon>
        <taxon>Bacillati</taxon>
        <taxon>Actinomycetota</taxon>
        <taxon>Actinomycetes</taxon>
        <taxon>Mycobacteriales</taxon>
        <taxon>Corynebacteriaceae</taxon>
        <taxon>Corynebacterium</taxon>
    </lineage>
</organism>
<feature type="domain" description="Insertion element IS402-like" evidence="2">
    <location>
        <begin position="2"/>
        <end position="74"/>
    </location>
</feature>
<gene>
    <name evidence="3" type="ORF">HW450_05570</name>
</gene>
<dbReference type="GO" id="GO:0006313">
    <property type="term" value="P:DNA transposition"/>
    <property type="evidence" value="ECO:0007669"/>
    <property type="project" value="InterPro"/>
</dbReference>
<evidence type="ECO:0000313" key="4">
    <source>
        <dbReference type="Proteomes" id="UP000515570"/>
    </source>
</evidence>
<reference evidence="3 4" key="1">
    <citation type="submission" date="2020-07" db="EMBL/GenBank/DDBJ databases">
        <title>non toxigenic Corynebacterium sp. nov from a clinical source.</title>
        <authorList>
            <person name="Bernier A.-M."/>
            <person name="Bernard K."/>
        </authorList>
    </citation>
    <scope>NUCLEOTIDE SEQUENCE [LARGE SCALE GENOMIC DNA]</scope>
    <source>
        <strain evidence="4">NML 93-0612</strain>
    </source>
</reference>
<dbReference type="Pfam" id="PF13340">
    <property type="entry name" value="DUF4096"/>
    <property type="match status" value="1"/>
</dbReference>
<evidence type="ECO:0000259" key="2">
    <source>
        <dbReference type="Pfam" id="PF13340"/>
    </source>
</evidence>
<name>A0A7G5FIM3_9CORY</name>
<dbReference type="PANTHER" id="PTHR30007">
    <property type="entry name" value="PHP DOMAIN PROTEIN"/>
    <property type="match status" value="1"/>
</dbReference>
<feature type="domain" description="Transposase IS4-like" evidence="1">
    <location>
        <begin position="92"/>
        <end position="281"/>
    </location>
</feature>
<dbReference type="Proteomes" id="UP000515570">
    <property type="component" value="Chromosome"/>
</dbReference>
<dbReference type="InterPro" id="IPR002559">
    <property type="entry name" value="Transposase_11"/>
</dbReference>
<keyword evidence="4" id="KW-1185">Reference proteome</keyword>
<dbReference type="GO" id="GO:0003677">
    <property type="term" value="F:DNA binding"/>
    <property type="evidence" value="ECO:0007669"/>
    <property type="project" value="InterPro"/>
</dbReference>
<dbReference type="EMBL" id="CP059833">
    <property type="protein sequence ID" value="QMV86464.1"/>
    <property type="molecule type" value="Genomic_DNA"/>
</dbReference>
<evidence type="ECO:0000259" key="1">
    <source>
        <dbReference type="Pfam" id="PF01609"/>
    </source>
</evidence>
<dbReference type="AlphaFoldDB" id="A0A7G5FIM3"/>
<dbReference type="PANTHER" id="PTHR30007:SF1">
    <property type="entry name" value="BLR1914 PROTEIN"/>
    <property type="match status" value="1"/>
</dbReference>